<name>A0AAE0D0M1_COLKA</name>
<protein>
    <submittedName>
        <fullName evidence="1">Uncharacterized protein</fullName>
    </submittedName>
</protein>
<evidence type="ECO:0000313" key="1">
    <source>
        <dbReference type="EMBL" id="KAK2734886.1"/>
    </source>
</evidence>
<keyword evidence="2" id="KW-1185">Reference proteome</keyword>
<dbReference type="Proteomes" id="UP001281614">
    <property type="component" value="Unassembled WGS sequence"/>
</dbReference>
<gene>
    <name evidence="1" type="ORF">CKAH01_18963</name>
</gene>
<evidence type="ECO:0000313" key="2">
    <source>
        <dbReference type="Proteomes" id="UP001281614"/>
    </source>
</evidence>
<accession>A0AAE0D0M1</accession>
<reference evidence="1" key="1">
    <citation type="submission" date="2023-02" db="EMBL/GenBank/DDBJ databases">
        <title>Colletotrichum kahawae CIFC_Que2 genome sequencing and assembly.</title>
        <authorList>
            <person name="Baroncelli R."/>
        </authorList>
    </citation>
    <scope>NUCLEOTIDE SEQUENCE</scope>
    <source>
        <strain evidence="1">CIFC_Que2</strain>
    </source>
</reference>
<organism evidence="1 2">
    <name type="scientific">Colletotrichum kahawae</name>
    <name type="common">Coffee berry disease fungus</name>
    <dbReference type="NCBI Taxonomy" id="34407"/>
    <lineage>
        <taxon>Eukaryota</taxon>
        <taxon>Fungi</taxon>
        <taxon>Dikarya</taxon>
        <taxon>Ascomycota</taxon>
        <taxon>Pezizomycotina</taxon>
        <taxon>Sordariomycetes</taxon>
        <taxon>Hypocreomycetidae</taxon>
        <taxon>Glomerellales</taxon>
        <taxon>Glomerellaceae</taxon>
        <taxon>Colletotrichum</taxon>
        <taxon>Colletotrichum gloeosporioides species complex</taxon>
    </lineage>
</organism>
<dbReference type="EMBL" id="VYYT01000453">
    <property type="protein sequence ID" value="KAK2734886.1"/>
    <property type="molecule type" value="Genomic_DNA"/>
</dbReference>
<proteinExistence type="predicted"/>
<comment type="caution">
    <text evidence="1">The sequence shown here is derived from an EMBL/GenBank/DDBJ whole genome shotgun (WGS) entry which is preliminary data.</text>
</comment>
<dbReference type="AlphaFoldDB" id="A0AAE0D0M1"/>
<sequence>MVLELGLRRASSQGCNVIPSPTPSTLPGGGVDTLYIPGLLAFVIYNWGRLLVV</sequence>